<dbReference type="EMBL" id="BGPR01071585">
    <property type="protein sequence ID" value="GBO44728.1"/>
    <property type="molecule type" value="Genomic_DNA"/>
</dbReference>
<gene>
    <name evidence="2" type="ORF">AVEN_2093_1</name>
</gene>
<feature type="region of interest" description="Disordered" evidence="1">
    <location>
        <begin position="54"/>
        <end position="95"/>
    </location>
</feature>
<feature type="compositionally biased region" description="Polar residues" evidence="1">
    <location>
        <begin position="60"/>
        <end position="78"/>
    </location>
</feature>
<evidence type="ECO:0000256" key="1">
    <source>
        <dbReference type="SAM" id="MobiDB-lite"/>
    </source>
</evidence>
<feature type="region of interest" description="Disordered" evidence="1">
    <location>
        <begin position="1"/>
        <end position="35"/>
    </location>
</feature>
<proteinExistence type="predicted"/>
<keyword evidence="3" id="KW-1185">Reference proteome</keyword>
<comment type="caution">
    <text evidence="2">The sequence shown here is derived from an EMBL/GenBank/DDBJ whole genome shotgun (WGS) entry which is preliminary data.</text>
</comment>
<organism evidence="2 3">
    <name type="scientific">Araneus ventricosus</name>
    <name type="common">Orbweaver spider</name>
    <name type="synonym">Epeira ventricosa</name>
    <dbReference type="NCBI Taxonomy" id="182803"/>
    <lineage>
        <taxon>Eukaryota</taxon>
        <taxon>Metazoa</taxon>
        <taxon>Ecdysozoa</taxon>
        <taxon>Arthropoda</taxon>
        <taxon>Chelicerata</taxon>
        <taxon>Arachnida</taxon>
        <taxon>Araneae</taxon>
        <taxon>Araneomorphae</taxon>
        <taxon>Entelegynae</taxon>
        <taxon>Araneoidea</taxon>
        <taxon>Araneidae</taxon>
        <taxon>Araneus</taxon>
    </lineage>
</organism>
<dbReference type="AlphaFoldDB" id="A0A4Y2X6D6"/>
<reference evidence="2 3" key="1">
    <citation type="journal article" date="2019" name="Sci. Rep.">
        <title>Orb-weaving spider Araneus ventricosus genome elucidates the spidroin gene catalogue.</title>
        <authorList>
            <person name="Kono N."/>
            <person name="Nakamura H."/>
            <person name="Ohtoshi R."/>
            <person name="Moran D.A.P."/>
            <person name="Shinohara A."/>
            <person name="Yoshida Y."/>
            <person name="Fujiwara M."/>
            <person name="Mori M."/>
            <person name="Tomita M."/>
            <person name="Arakawa K."/>
        </authorList>
    </citation>
    <scope>NUCLEOTIDE SEQUENCE [LARGE SCALE GENOMIC DNA]</scope>
</reference>
<protein>
    <submittedName>
        <fullName evidence="2">Uncharacterized protein</fullName>
    </submittedName>
</protein>
<evidence type="ECO:0000313" key="3">
    <source>
        <dbReference type="Proteomes" id="UP000499080"/>
    </source>
</evidence>
<dbReference type="Proteomes" id="UP000499080">
    <property type="component" value="Unassembled WGS sequence"/>
</dbReference>
<evidence type="ECO:0000313" key="2">
    <source>
        <dbReference type="EMBL" id="GBO44728.1"/>
    </source>
</evidence>
<name>A0A4Y2X6D6_ARAVE</name>
<accession>A0A4Y2X6D6</accession>
<sequence length="95" mass="10497">MTDTLNPEGFGRKRHELDTPNLGGHSHHHPAPAITFPSGARKWAVVDKNNWFHLPHLSPKRSQNVTSPQRNQPPQTGLSRCEGGFLDHPGPPLSV</sequence>